<dbReference type="GO" id="GO:0000981">
    <property type="term" value="F:DNA-binding transcription factor activity, RNA polymerase II-specific"/>
    <property type="evidence" value="ECO:0007669"/>
    <property type="project" value="InterPro"/>
</dbReference>
<evidence type="ECO:0000256" key="7">
    <source>
        <dbReference type="SAM" id="MobiDB-lite"/>
    </source>
</evidence>
<dbReference type="OrthoDB" id="5121955at2759"/>
<evidence type="ECO:0000313" key="10">
    <source>
        <dbReference type="Proteomes" id="UP000238350"/>
    </source>
</evidence>
<feature type="compositionally biased region" description="Low complexity" evidence="7">
    <location>
        <begin position="107"/>
        <end position="124"/>
    </location>
</feature>
<dbReference type="SMART" id="SM00906">
    <property type="entry name" value="Fungal_trans"/>
    <property type="match status" value="1"/>
</dbReference>
<feature type="compositionally biased region" description="Basic and acidic residues" evidence="7">
    <location>
        <begin position="1"/>
        <end position="22"/>
    </location>
</feature>
<gene>
    <name evidence="9" type="ORF">B9G98_01496</name>
</gene>
<evidence type="ECO:0000256" key="4">
    <source>
        <dbReference type="ARBA" id="ARBA00023125"/>
    </source>
</evidence>
<keyword evidence="2" id="KW-0862">Zinc</keyword>
<dbReference type="SUPFAM" id="SSF57701">
    <property type="entry name" value="Zn2/Cys6 DNA-binding domain"/>
    <property type="match status" value="1"/>
</dbReference>
<dbReference type="CDD" id="cd12148">
    <property type="entry name" value="fungal_TF_MHR"/>
    <property type="match status" value="1"/>
</dbReference>
<evidence type="ECO:0000313" key="9">
    <source>
        <dbReference type="EMBL" id="PRT53876.1"/>
    </source>
</evidence>
<feature type="region of interest" description="Disordered" evidence="7">
    <location>
        <begin position="1"/>
        <end position="36"/>
    </location>
</feature>
<sequence>MPSSRVKVESGSKGSESSRGESDSPSQRATQFRRARSRATRACEVCHSRKVRCDVMIHQPCTNCIAFGCECRIPENKSRKSASSGGRDARMSPSRNGAADGDISSRPPGSAGSAASTATSTPGGIIDTKSDRKGDVSFLGATSHFNLIAPDANDQTTYARLIEQLLGTSSVLGQLDQEDITVLKIRGAFLLPAQDVSDALVETFFEKIHPTLPVINKTEFLKQYYSRDHQPPLLLKQALFCAASRACRHPALLDSNGLPEVATLTFYKRARALFEVDYETDRVVSVKAALLLSLSVDGPEQIKHNGYYWSRMAITLAQSVGLHLWMSAPQRSVIGARMCKRIFWSMFVRDRTTAVAYGRPMMLNLEDSDMPMIVAEDFDESDSGAPSKYPPNEEHVQYFISLVKLNEIMGMVQRQQYTVGAERMQMLDRMPDVSQCDIALASWINHLPSCLRYSIREVENHKVLQANLYLAYYTVLCLAHRPQVVHFSKSRGEYPSWGIAFQAAHMIVRILENIRKHKEMHLMPSFTVYVCFSAVILLFYQSETSRTEVVASAQAALASLMQSLDELAKYSSTAQRIAKLSGYIKNNTETKNRFLRSFRKRKRGETELMNSEREVLEQVNSKPSLPSSANNMPVREPSAGTPESLLPTGTTPRFESTSPRGSPGFEQDSQKLAMVTQQAAPIQEVFQPEHLFPEAPGSANSSTDVAKEFFLPLSGVTADIMDAFNVSEDTGTHSSDDNFGEAPDTLSMGDWYDFLMSNPKVGDQ</sequence>
<dbReference type="PANTHER" id="PTHR47171:SF3">
    <property type="entry name" value="FARA-RELATED"/>
    <property type="match status" value="1"/>
</dbReference>
<dbReference type="Pfam" id="PF04082">
    <property type="entry name" value="Fungal_trans"/>
    <property type="match status" value="1"/>
</dbReference>
<dbReference type="RefSeq" id="XP_024663822.1">
    <property type="nucleotide sequence ID" value="XM_024808054.1"/>
</dbReference>
<keyword evidence="1" id="KW-0479">Metal-binding</keyword>
<feature type="compositionally biased region" description="Polar residues" evidence="7">
    <location>
        <begin position="618"/>
        <end position="631"/>
    </location>
</feature>
<feature type="region of interest" description="Disordered" evidence="7">
    <location>
        <begin position="605"/>
        <end position="667"/>
    </location>
</feature>
<feature type="compositionally biased region" description="Basic and acidic residues" evidence="7">
    <location>
        <begin position="605"/>
        <end position="616"/>
    </location>
</feature>
<dbReference type="SMART" id="SM00066">
    <property type="entry name" value="GAL4"/>
    <property type="match status" value="1"/>
</dbReference>
<feature type="compositionally biased region" description="Polar residues" evidence="7">
    <location>
        <begin position="647"/>
        <end position="660"/>
    </location>
</feature>
<comment type="caution">
    <text evidence="9">The sequence shown here is derived from an EMBL/GenBank/DDBJ whole genome shotgun (WGS) entry which is preliminary data.</text>
</comment>
<keyword evidence="4" id="KW-0238">DNA-binding</keyword>
<dbReference type="EMBL" id="NDIQ01000001">
    <property type="protein sequence ID" value="PRT53876.1"/>
    <property type="molecule type" value="Genomic_DNA"/>
</dbReference>
<feature type="region of interest" description="Disordered" evidence="7">
    <location>
        <begin position="76"/>
        <end position="129"/>
    </location>
</feature>
<dbReference type="PANTHER" id="PTHR47171">
    <property type="entry name" value="FARA-RELATED"/>
    <property type="match status" value="1"/>
</dbReference>
<keyword evidence="5" id="KW-0804">Transcription</keyword>
<evidence type="ECO:0000256" key="5">
    <source>
        <dbReference type="ARBA" id="ARBA00023163"/>
    </source>
</evidence>
<dbReference type="Gene3D" id="4.10.240.10">
    <property type="entry name" value="Zn(2)-C6 fungal-type DNA-binding domain"/>
    <property type="match status" value="1"/>
</dbReference>
<dbReference type="PROSITE" id="PS00463">
    <property type="entry name" value="ZN2_CY6_FUNGAL_1"/>
    <property type="match status" value="1"/>
</dbReference>
<dbReference type="InterPro" id="IPR001138">
    <property type="entry name" value="Zn2Cys6_DnaBD"/>
</dbReference>
<keyword evidence="6" id="KW-0539">Nucleus</keyword>
<evidence type="ECO:0000256" key="6">
    <source>
        <dbReference type="ARBA" id="ARBA00023242"/>
    </source>
</evidence>
<proteinExistence type="predicted"/>
<feature type="domain" description="Zn(2)-C6 fungal-type" evidence="8">
    <location>
        <begin position="42"/>
        <end position="73"/>
    </location>
</feature>
<dbReference type="InterPro" id="IPR036864">
    <property type="entry name" value="Zn2-C6_fun-type_DNA-bd_sf"/>
</dbReference>
<dbReference type="Proteomes" id="UP000238350">
    <property type="component" value="Unassembled WGS sequence"/>
</dbReference>
<evidence type="ECO:0000259" key="8">
    <source>
        <dbReference type="PROSITE" id="PS50048"/>
    </source>
</evidence>
<keyword evidence="3" id="KW-0805">Transcription regulation</keyword>
<protein>
    <submittedName>
        <fullName evidence="9">Cutinase transcription factor 1 alpha</fullName>
    </submittedName>
</protein>
<dbReference type="InterPro" id="IPR052073">
    <property type="entry name" value="Amide_Lactam_Regulators"/>
</dbReference>
<organism evidence="9 10">
    <name type="scientific">Wickerhamiella sorbophila</name>
    <dbReference type="NCBI Taxonomy" id="45607"/>
    <lineage>
        <taxon>Eukaryota</taxon>
        <taxon>Fungi</taxon>
        <taxon>Dikarya</taxon>
        <taxon>Ascomycota</taxon>
        <taxon>Saccharomycotina</taxon>
        <taxon>Dipodascomycetes</taxon>
        <taxon>Dipodascales</taxon>
        <taxon>Trichomonascaceae</taxon>
        <taxon>Wickerhamiella</taxon>
    </lineage>
</organism>
<name>A0A2T0FFV5_9ASCO</name>
<dbReference type="GO" id="GO:0008270">
    <property type="term" value="F:zinc ion binding"/>
    <property type="evidence" value="ECO:0007669"/>
    <property type="project" value="InterPro"/>
</dbReference>
<dbReference type="GeneID" id="36515245"/>
<dbReference type="CDD" id="cd00067">
    <property type="entry name" value="GAL4"/>
    <property type="match status" value="1"/>
</dbReference>
<evidence type="ECO:0000256" key="3">
    <source>
        <dbReference type="ARBA" id="ARBA00023015"/>
    </source>
</evidence>
<dbReference type="GO" id="GO:0006351">
    <property type="term" value="P:DNA-templated transcription"/>
    <property type="evidence" value="ECO:0007669"/>
    <property type="project" value="InterPro"/>
</dbReference>
<evidence type="ECO:0000256" key="1">
    <source>
        <dbReference type="ARBA" id="ARBA00022723"/>
    </source>
</evidence>
<dbReference type="GO" id="GO:0003677">
    <property type="term" value="F:DNA binding"/>
    <property type="evidence" value="ECO:0007669"/>
    <property type="project" value="UniProtKB-KW"/>
</dbReference>
<dbReference type="InterPro" id="IPR007219">
    <property type="entry name" value="XnlR_reg_dom"/>
</dbReference>
<dbReference type="Pfam" id="PF00172">
    <property type="entry name" value="Zn_clus"/>
    <property type="match status" value="1"/>
</dbReference>
<dbReference type="AlphaFoldDB" id="A0A2T0FFV5"/>
<keyword evidence="10" id="KW-1185">Reference proteome</keyword>
<dbReference type="PROSITE" id="PS50048">
    <property type="entry name" value="ZN2_CY6_FUNGAL_2"/>
    <property type="match status" value="1"/>
</dbReference>
<accession>A0A2T0FFV5</accession>
<dbReference type="STRING" id="45607.A0A2T0FFV5"/>
<evidence type="ECO:0000256" key="2">
    <source>
        <dbReference type="ARBA" id="ARBA00022833"/>
    </source>
</evidence>
<reference evidence="9 10" key="1">
    <citation type="submission" date="2017-04" db="EMBL/GenBank/DDBJ databases">
        <title>Genome sequencing of [Candida] sorbophila.</title>
        <authorList>
            <person name="Ahn J.O."/>
        </authorList>
    </citation>
    <scope>NUCLEOTIDE SEQUENCE [LARGE SCALE GENOMIC DNA]</scope>
    <source>
        <strain evidence="9 10">DS02</strain>
    </source>
</reference>